<name>A0A9D4D0K8_DREPO</name>
<gene>
    <name evidence="2" type="ORF">DPMN_042290</name>
</gene>
<evidence type="ECO:0000313" key="3">
    <source>
        <dbReference type="Proteomes" id="UP000828390"/>
    </source>
</evidence>
<keyword evidence="3" id="KW-1185">Reference proteome</keyword>
<dbReference type="AlphaFoldDB" id="A0A9D4D0K8"/>
<protein>
    <submittedName>
        <fullName evidence="2">Uncharacterized protein</fullName>
    </submittedName>
</protein>
<dbReference type="EMBL" id="JAIWYP010000011">
    <property type="protein sequence ID" value="KAH3735755.1"/>
    <property type="molecule type" value="Genomic_DNA"/>
</dbReference>
<dbReference type="OrthoDB" id="7659889at2759"/>
<evidence type="ECO:0000313" key="2">
    <source>
        <dbReference type="EMBL" id="KAH3735755.1"/>
    </source>
</evidence>
<comment type="caution">
    <text evidence="2">The sequence shown here is derived from an EMBL/GenBank/DDBJ whole genome shotgun (WGS) entry which is preliminary data.</text>
</comment>
<accession>A0A9D4D0K8</accession>
<sequence>MDETTLHKKLWLRLKRKDLGDEECSEVVCIDLKDSQSGHDIKEAILRSCNLYNLQNIVLKLRNHRGSIIPITWNVSANSSARPYVLEVVKIHQNIKAQPRSVKIRSYNDTVKEKLTDITQRIEKLEGEAPALKEKRSDKIDNDMKKVEQMLVFLEKRMQDAENVSWKGMFKKNPLW</sequence>
<keyword evidence="1" id="KW-0175">Coiled coil</keyword>
<reference evidence="2" key="2">
    <citation type="submission" date="2020-11" db="EMBL/GenBank/DDBJ databases">
        <authorList>
            <person name="McCartney M.A."/>
            <person name="Auch B."/>
            <person name="Kono T."/>
            <person name="Mallez S."/>
            <person name="Becker A."/>
            <person name="Gohl D.M."/>
            <person name="Silverstein K.A.T."/>
            <person name="Koren S."/>
            <person name="Bechman K.B."/>
            <person name="Herman A."/>
            <person name="Abrahante J.E."/>
            <person name="Garbe J."/>
        </authorList>
    </citation>
    <scope>NUCLEOTIDE SEQUENCE</scope>
    <source>
        <strain evidence="2">Duluth1</strain>
        <tissue evidence="2">Whole animal</tissue>
    </source>
</reference>
<evidence type="ECO:0000256" key="1">
    <source>
        <dbReference type="SAM" id="Coils"/>
    </source>
</evidence>
<organism evidence="2 3">
    <name type="scientific">Dreissena polymorpha</name>
    <name type="common">Zebra mussel</name>
    <name type="synonym">Mytilus polymorpha</name>
    <dbReference type="NCBI Taxonomy" id="45954"/>
    <lineage>
        <taxon>Eukaryota</taxon>
        <taxon>Metazoa</taxon>
        <taxon>Spiralia</taxon>
        <taxon>Lophotrochozoa</taxon>
        <taxon>Mollusca</taxon>
        <taxon>Bivalvia</taxon>
        <taxon>Autobranchia</taxon>
        <taxon>Heteroconchia</taxon>
        <taxon>Euheterodonta</taxon>
        <taxon>Imparidentia</taxon>
        <taxon>Neoheterodontei</taxon>
        <taxon>Myida</taxon>
        <taxon>Dreissenoidea</taxon>
        <taxon>Dreissenidae</taxon>
        <taxon>Dreissena</taxon>
    </lineage>
</organism>
<dbReference type="Proteomes" id="UP000828390">
    <property type="component" value="Unassembled WGS sequence"/>
</dbReference>
<reference evidence="2" key="1">
    <citation type="journal article" date="2019" name="bioRxiv">
        <title>The Genome of the Zebra Mussel, Dreissena polymorpha: A Resource for Invasive Species Research.</title>
        <authorList>
            <person name="McCartney M.A."/>
            <person name="Auch B."/>
            <person name="Kono T."/>
            <person name="Mallez S."/>
            <person name="Zhang Y."/>
            <person name="Obille A."/>
            <person name="Becker A."/>
            <person name="Abrahante J.E."/>
            <person name="Garbe J."/>
            <person name="Badalamenti J.P."/>
            <person name="Herman A."/>
            <person name="Mangelson H."/>
            <person name="Liachko I."/>
            <person name="Sullivan S."/>
            <person name="Sone E.D."/>
            <person name="Koren S."/>
            <person name="Silverstein K.A.T."/>
            <person name="Beckman K.B."/>
            <person name="Gohl D.M."/>
        </authorList>
    </citation>
    <scope>NUCLEOTIDE SEQUENCE</scope>
    <source>
        <strain evidence="2">Duluth1</strain>
        <tissue evidence="2">Whole animal</tissue>
    </source>
</reference>
<proteinExistence type="predicted"/>
<feature type="coiled-coil region" evidence="1">
    <location>
        <begin position="108"/>
        <end position="164"/>
    </location>
</feature>